<dbReference type="RefSeq" id="WP_145363486.1">
    <property type="nucleotide sequence ID" value="NZ_CP036268.1"/>
</dbReference>
<keyword evidence="1" id="KW-1133">Transmembrane helix</keyword>
<keyword evidence="1" id="KW-0472">Membrane</keyword>
<evidence type="ECO:0000313" key="3">
    <source>
        <dbReference type="Proteomes" id="UP000317318"/>
    </source>
</evidence>
<sequence length="143" mass="15858">MEVWQQITDWMTAHPATVWSVVITSAVLGIGTLVSVPWVIAALPADYFVREATSPWDHWRAGHHGLLLLRILKNLFGILVLCLAVVMLIGPGQGLVALVIGLTLVDFPGKRAAERRLVSIPRVLRTLNWLRSRRGADPLIVDR</sequence>
<feature type="transmembrane region" description="Helical" evidence="1">
    <location>
        <begin position="16"/>
        <end position="40"/>
    </location>
</feature>
<keyword evidence="3" id="KW-1185">Reference proteome</keyword>
<gene>
    <name evidence="2" type="ORF">Pan189_17410</name>
</gene>
<reference evidence="2 3" key="1">
    <citation type="submission" date="2019-02" db="EMBL/GenBank/DDBJ databases">
        <title>Deep-cultivation of Planctomycetes and their phenomic and genomic characterization uncovers novel biology.</title>
        <authorList>
            <person name="Wiegand S."/>
            <person name="Jogler M."/>
            <person name="Boedeker C."/>
            <person name="Pinto D."/>
            <person name="Vollmers J."/>
            <person name="Rivas-Marin E."/>
            <person name="Kohn T."/>
            <person name="Peeters S.H."/>
            <person name="Heuer A."/>
            <person name="Rast P."/>
            <person name="Oberbeckmann S."/>
            <person name="Bunk B."/>
            <person name="Jeske O."/>
            <person name="Meyerdierks A."/>
            <person name="Storesund J.E."/>
            <person name="Kallscheuer N."/>
            <person name="Luecker S."/>
            <person name="Lage O.M."/>
            <person name="Pohl T."/>
            <person name="Merkel B.J."/>
            <person name="Hornburger P."/>
            <person name="Mueller R.-W."/>
            <person name="Bruemmer F."/>
            <person name="Labrenz M."/>
            <person name="Spormann A.M."/>
            <person name="Op den Camp H."/>
            <person name="Overmann J."/>
            <person name="Amann R."/>
            <person name="Jetten M.S.M."/>
            <person name="Mascher T."/>
            <person name="Medema M.H."/>
            <person name="Devos D.P."/>
            <person name="Kaster A.-K."/>
            <person name="Ovreas L."/>
            <person name="Rohde M."/>
            <person name="Galperin M.Y."/>
            <person name="Jogler C."/>
        </authorList>
    </citation>
    <scope>NUCLEOTIDE SEQUENCE [LARGE SCALE GENOMIC DNA]</scope>
    <source>
        <strain evidence="2 3">Pan189</strain>
    </source>
</reference>
<accession>A0A517R0H3</accession>
<evidence type="ECO:0000256" key="1">
    <source>
        <dbReference type="SAM" id="Phobius"/>
    </source>
</evidence>
<evidence type="ECO:0008006" key="4">
    <source>
        <dbReference type="Google" id="ProtNLM"/>
    </source>
</evidence>
<dbReference type="EMBL" id="CP036268">
    <property type="protein sequence ID" value="QDT37368.1"/>
    <property type="molecule type" value="Genomic_DNA"/>
</dbReference>
<name>A0A517R0H3_9PLAN</name>
<dbReference type="Proteomes" id="UP000317318">
    <property type="component" value="Chromosome"/>
</dbReference>
<dbReference type="OrthoDB" id="9800130at2"/>
<evidence type="ECO:0000313" key="2">
    <source>
        <dbReference type="EMBL" id="QDT37368.1"/>
    </source>
</evidence>
<keyword evidence="1" id="KW-0812">Transmembrane</keyword>
<proteinExistence type="predicted"/>
<dbReference type="AlphaFoldDB" id="A0A517R0H3"/>
<organism evidence="2 3">
    <name type="scientific">Stratiformator vulcanicus</name>
    <dbReference type="NCBI Taxonomy" id="2527980"/>
    <lineage>
        <taxon>Bacteria</taxon>
        <taxon>Pseudomonadati</taxon>
        <taxon>Planctomycetota</taxon>
        <taxon>Planctomycetia</taxon>
        <taxon>Planctomycetales</taxon>
        <taxon>Planctomycetaceae</taxon>
        <taxon>Stratiformator</taxon>
    </lineage>
</organism>
<dbReference type="KEGG" id="svp:Pan189_17410"/>
<protein>
    <recommendedName>
        <fullName evidence="4">Transmembrane protein (PGPGW)</fullName>
    </recommendedName>
</protein>
<feature type="transmembrane region" description="Helical" evidence="1">
    <location>
        <begin position="75"/>
        <end position="105"/>
    </location>
</feature>